<reference evidence="5 6" key="1">
    <citation type="journal article" date="2016" name="Front. Microbiol.">
        <title>Genomic Resource of Rice Seed Associated Bacteria.</title>
        <authorList>
            <person name="Midha S."/>
            <person name="Bansal K."/>
            <person name="Sharma S."/>
            <person name="Kumar N."/>
            <person name="Patil P.P."/>
            <person name="Chaudhry V."/>
            <person name="Patil P.B."/>
        </authorList>
    </citation>
    <scope>NUCLEOTIDE SEQUENCE [LARGE SCALE GENOMIC DNA]</scope>
    <source>
        <strain evidence="5 6">NS331</strain>
    </source>
</reference>
<dbReference type="SMART" id="SM00342">
    <property type="entry name" value="HTH_ARAC"/>
    <property type="match status" value="1"/>
</dbReference>
<dbReference type="InterPro" id="IPR018060">
    <property type="entry name" value="HTH_AraC"/>
</dbReference>
<dbReference type="EMBL" id="LDSL01000185">
    <property type="protein sequence ID" value="KTT14517.1"/>
    <property type="molecule type" value="Genomic_DNA"/>
</dbReference>
<keyword evidence="2" id="KW-0238">DNA-binding</keyword>
<dbReference type="RefSeq" id="WP_058644349.1">
    <property type="nucleotide sequence ID" value="NZ_LDSL01000185.1"/>
</dbReference>
<feature type="domain" description="HTH araC/xylS-type" evidence="4">
    <location>
        <begin position="195"/>
        <end position="293"/>
    </location>
</feature>
<dbReference type="AlphaFoldDB" id="A0A147GLQ8"/>
<dbReference type="InterPro" id="IPR018062">
    <property type="entry name" value="HTH_AraC-typ_CS"/>
</dbReference>
<evidence type="ECO:0000313" key="6">
    <source>
        <dbReference type="Proteomes" id="UP000072741"/>
    </source>
</evidence>
<evidence type="ECO:0000313" key="5">
    <source>
        <dbReference type="EMBL" id="KTT14517.1"/>
    </source>
</evidence>
<dbReference type="InterPro" id="IPR009057">
    <property type="entry name" value="Homeodomain-like_sf"/>
</dbReference>
<evidence type="ECO:0000256" key="3">
    <source>
        <dbReference type="ARBA" id="ARBA00023163"/>
    </source>
</evidence>
<dbReference type="PRINTS" id="PR00032">
    <property type="entry name" value="HTHARAC"/>
</dbReference>
<keyword evidence="6" id="KW-1185">Reference proteome</keyword>
<dbReference type="Proteomes" id="UP000072741">
    <property type="component" value="Unassembled WGS sequence"/>
</dbReference>
<evidence type="ECO:0000259" key="4">
    <source>
        <dbReference type="PROSITE" id="PS01124"/>
    </source>
</evidence>
<sequence>MLGHSVDKYVNSTMHQTSNAQGWRHILAERWSHAAGELPRLVPRDTEVAIQLGGHTRVDRMGGGRRENTVGRPGTIWLCPAGIEEEYINVVEPMADCLHLFLPAQPFADTVQREFDIDPARAVLRYQTIEHDPFVALVAQQIVAELDQESGAGRLLVESLSVALSAHLLRHYADQSPARPLAEKAARPMDSRRLARVLDAIEARLELELSVAELAEVACMSVGHFTRSFRAATGQPPHAFIAERRIARAKAWLRERECPIEEIAYAAGFSTPASFSKAFRRATGCTPSEFRARSAA</sequence>
<dbReference type="GO" id="GO:0003700">
    <property type="term" value="F:DNA-binding transcription factor activity"/>
    <property type="evidence" value="ECO:0007669"/>
    <property type="project" value="InterPro"/>
</dbReference>
<organism evidence="5 6">
    <name type="scientific">Pseudacidovorax intermedius</name>
    <dbReference type="NCBI Taxonomy" id="433924"/>
    <lineage>
        <taxon>Bacteria</taxon>
        <taxon>Pseudomonadati</taxon>
        <taxon>Pseudomonadota</taxon>
        <taxon>Betaproteobacteria</taxon>
        <taxon>Burkholderiales</taxon>
        <taxon>Comamonadaceae</taxon>
        <taxon>Pseudacidovorax</taxon>
    </lineage>
</organism>
<gene>
    <name evidence="5" type="ORF">NS331_23510</name>
</gene>
<dbReference type="GO" id="GO:0043565">
    <property type="term" value="F:sequence-specific DNA binding"/>
    <property type="evidence" value="ECO:0007669"/>
    <property type="project" value="InterPro"/>
</dbReference>
<dbReference type="PROSITE" id="PS01124">
    <property type="entry name" value="HTH_ARAC_FAMILY_2"/>
    <property type="match status" value="1"/>
</dbReference>
<name>A0A147GLQ8_9BURK</name>
<dbReference type="PANTHER" id="PTHR46796:SF6">
    <property type="entry name" value="ARAC SUBFAMILY"/>
    <property type="match status" value="1"/>
</dbReference>
<dbReference type="InterPro" id="IPR050204">
    <property type="entry name" value="AraC_XylS_family_regulators"/>
</dbReference>
<dbReference type="OrthoDB" id="9816344at2"/>
<dbReference type="Pfam" id="PF12833">
    <property type="entry name" value="HTH_18"/>
    <property type="match status" value="1"/>
</dbReference>
<dbReference type="PATRIC" id="fig|433924.3.peg.1914"/>
<proteinExistence type="predicted"/>
<dbReference type="InterPro" id="IPR020449">
    <property type="entry name" value="Tscrpt_reg_AraC-type_HTH"/>
</dbReference>
<protein>
    <submittedName>
        <fullName evidence="5">AraC family transcriptional regulator</fullName>
    </submittedName>
</protein>
<comment type="caution">
    <text evidence="5">The sequence shown here is derived from an EMBL/GenBank/DDBJ whole genome shotgun (WGS) entry which is preliminary data.</text>
</comment>
<dbReference type="PANTHER" id="PTHR46796">
    <property type="entry name" value="HTH-TYPE TRANSCRIPTIONAL ACTIVATOR RHAS-RELATED"/>
    <property type="match status" value="1"/>
</dbReference>
<dbReference type="Gene3D" id="1.10.10.60">
    <property type="entry name" value="Homeodomain-like"/>
    <property type="match status" value="2"/>
</dbReference>
<dbReference type="SUPFAM" id="SSF46689">
    <property type="entry name" value="Homeodomain-like"/>
    <property type="match status" value="2"/>
</dbReference>
<dbReference type="PROSITE" id="PS00041">
    <property type="entry name" value="HTH_ARAC_FAMILY_1"/>
    <property type="match status" value="1"/>
</dbReference>
<accession>A0A147GLQ8</accession>
<evidence type="ECO:0000256" key="2">
    <source>
        <dbReference type="ARBA" id="ARBA00023125"/>
    </source>
</evidence>
<keyword evidence="3" id="KW-0804">Transcription</keyword>
<keyword evidence="1" id="KW-0805">Transcription regulation</keyword>
<evidence type="ECO:0000256" key="1">
    <source>
        <dbReference type="ARBA" id="ARBA00023015"/>
    </source>
</evidence>